<gene>
    <name evidence="3" type="ORF">BDQ12DRAFT_525981</name>
</gene>
<evidence type="ECO:0000256" key="1">
    <source>
        <dbReference type="SAM" id="Phobius"/>
    </source>
</evidence>
<dbReference type="EMBL" id="ML213684">
    <property type="protein sequence ID" value="TFK32165.1"/>
    <property type="molecule type" value="Genomic_DNA"/>
</dbReference>
<protein>
    <recommendedName>
        <fullName evidence="2">DUF6533 domain-containing protein</fullName>
    </recommendedName>
</protein>
<feature type="transmembrane region" description="Helical" evidence="1">
    <location>
        <begin position="165"/>
        <end position="184"/>
    </location>
</feature>
<feature type="transmembrane region" description="Helical" evidence="1">
    <location>
        <begin position="205"/>
        <end position="225"/>
    </location>
</feature>
<keyword evidence="4" id="KW-1185">Reference proteome</keyword>
<name>A0A5C3LHP5_9AGAR</name>
<proteinExistence type="predicted"/>
<dbReference type="Pfam" id="PF20151">
    <property type="entry name" value="DUF6533"/>
    <property type="match status" value="1"/>
</dbReference>
<dbReference type="Proteomes" id="UP000308652">
    <property type="component" value="Unassembled WGS sequence"/>
</dbReference>
<reference evidence="3 4" key="1">
    <citation type="journal article" date="2019" name="Nat. Ecol. Evol.">
        <title>Megaphylogeny resolves global patterns of mushroom evolution.</title>
        <authorList>
            <person name="Varga T."/>
            <person name="Krizsan K."/>
            <person name="Foldi C."/>
            <person name="Dima B."/>
            <person name="Sanchez-Garcia M."/>
            <person name="Sanchez-Ramirez S."/>
            <person name="Szollosi G.J."/>
            <person name="Szarkandi J.G."/>
            <person name="Papp V."/>
            <person name="Albert L."/>
            <person name="Andreopoulos W."/>
            <person name="Angelini C."/>
            <person name="Antonin V."/>
            <person name="Barry K.W."/>
            <person name="Bougher N.L."/>
            <person name="Buchanan P."/>
            <person name="Buyck B."/>
            <person name="Bense V."/>
            <person name="Catcheside P."/>
            <person name="Chovatia M."/>
            <person name="Cooper J."/>
            <person name="Damon W."/>
            <person name="Desjardin D."/>
            <person name="Finy P."/>
            <person name="Geml J."/>
            <person name="Haridas S."/>
            <person name="Hughes K."/>
            <person name="Justo A."/>
            <person name="Karasinski D."/>
            <person name="Kautmanova I."/>
            <person name="Kiss B."/>
            <person name="Kocsube S."/>
            <person name="Kotiranta H."/>
            <person name="LaButti K.M."/>
            <person name="Lechner B.E."/>
            <person name="Liimatainen K."/>
            <person name="Lipzen A."/>
            <person name="Lukacs Z."/>
            <person name="Mihaltcheva S."/>
            <person name="Morgado L.N."/>
            <person name="Niskanen T."/>
            <person name="Noordeloos M.E."/>
            <person name="Ohm R.A."/>
            <person name="Ortiz-Santana B."/>
            <person name="Ovrebo C."/>
            <person name="Racz N."/>
            <person name="Riley R."/>
            <person name="Savchenko A."/>
            <person name="Shiryaev A."/>
            <person name="Soop K."/>
            <person name="Spirin V."/>
            <person name="Szebenyi C."/>
            <person name="Tomsovsky M."/>
            <person name="Tulloss R.E."/>
            <person name="Uehling J."/>
            <person name="Grigoriev I.V."/>
            <person name="Vagvolgyi C."/>
            <person name="Papp T."/>
            <person name="Martin F.M."/>
            <person name="Miettinen O."/>
            <person name="Hibbett D.S."/>
            <person name="Nagy L.G."/>
        </authorList>
    </citation>
    <scope>NUCLEOTIDE SEQUENCE [LARGE SCALE GENOMIC DNA]</scope>
    <source>
        <strain evidence="3 4">CBS 166.37</strain>
    </source>
</reference>
<feature type="transmembrane region" description="Helical" evidence="1">
    <location>
        <begin position="92"/>
        <end position="113"/>
    </location>
</feature>
<evidence type="ECO:0000313" key="4">
    <source>
        <dbReference type="Proteomes" id="UP000308652"/>
    </source>
</evidence>
<dbReference type="AlphaFoldDB" id="A0A5C3LHP5"/>
<feature type="transmembrane region" description="Helical" evidence="1">
    <location>
        <begin position="16"/>
        <end position="34"/>
    </location>
</feature>
<feature type="transmembrane region" description="Helical" evidence="1">
    <location>
        <begin position="55"/>
        <end position="80"/>
    </location>
</feature>
<feature type="domain" description="DUF6533" evidence="2">
    <location>
        <begin position="22"/>
        <end position="65"/>
    </location>
</feature>
<keyword evidence="1" id="KW-0472">Membrane</keyword>
<keyword evidence="1" id="KW-1133">Transmembrane helix</keyword>
<feature type="transmembrane region" description="Helical" evidence="1">
    <location>
        <begin position="231"/>
        <end position="250"/>
    </location>
</feature>
<accession>A0A5C3LHP5</accession>
<dbReference type="InterPro" id="IPR045340">
    <property type="entry name" value="DUF6533"/>
</dbReference>
<sequence>MSSEIETVNIEVYESVHIRNASCLAALVVLLYEYSITFGQEYRFVWKSRRTLVKWVYLFSRYFALSVQIANNILLAFPLSEIPVRHELCKPWFWFLMISSSVLFGALEIVLMLRVYALYKQSARVKALFIVTFMINQVVIVAFARRASKLTFSGACEVVETPSEIIYPTIILIFTHSIIWLMTVTKRNIGYGSAPVVGLMIRDGAWIFILVCAVFIVTIPYSLIIKASKSHVVFVWPMSLFSIGACRIILNMQTLGYTGARSELTSGNTSTVIEADFTQCIDISLQSIALSQRHVGRDLDLL</sequence>
<keyword evidence="1" id="KW-0812">Transmembrane</keyword>
<dbReference type="STRING" id="68775.A0A5C3LHP5"/>
<feature type="transmembrane region" description="Helical" evidence="1">
    <location>
        <begin position="125"/>
        <end position="145"/>
    </location>
</feature>
<evidence type="ECO:0000313" key="3">
    <source>
        <dbReference type="EMBL" id="TFK32165.1"/>
    </source>
</evidence>
<evidence type="ECO:0000259" key="2">
    <source>
        <dbReference type="Pfam" id="PF20151"/>
    </source>
</evidence>
<dbReference type="OrthoDB" id="3020506at2759"/>
<organism evidence="3 4">
    <name type="scientific">Crucibulum laeve</name>
    <dbReference type="NCBI Taxonomy" id="68775"/>
    <lineage>
        <taxon>Eukaryota</taxon>
        <taxon>Fungi</taxon>
        <taxon>Dikarya</taxon>
        <taxon>Basidiomycota</taxon>
        <taxon>Agaricomycotina</taxon>
        <taxon>Agaricomycetes</taxon>
        <taxon>Agaricomycetidae</taxon>
        <taxon>Agaricales</taxon>
        <taxon>Agaricineae</taxon>
        <taxon>Nidulariaceae</taxon>
        <taxon>Crucibulum</taxon>
    </lineage>
</organism>